<evidence type="ECO:0000256" key="1">
    <source>
        <dbReference type="ARBA" id="ARBA00022729"/>
    </source>
</evidence>
<keyword evidence="4" id="KW-1185">Reference proteome</keyword>
<feature type="chain" id="PRO_5005262567" description="Outer membrane protein G" evidence="2">
    <location>
        <begin position="21"/>
        <end position="333"/>
    </location>
</feature>
<dbReference type="InterPro" id="IPR018981">
    <property type="entry name" value="Outer_membrane_porin_G"/>
</dbReference>
<dbReference type="Gene3D" id="2.40.160.40">
    <property type="entry name" value="monomeric porin ompg"/>
    <property type="match status" value="1"/>
</dbReference>
<name>A0A0J5KP90_PLUGE</name>
<evidence type="ECO:0008006" key="5">
    <source>
        <dbReference type="Google" id="ProtNLM"/>
    </source>
</evidence>
<protein>
    <recommendedName>
        <fullName evidence="5">Outer membrane protein G</fullName>
    </recommendedName>
</protein>
<proteinExistence type="predicted"/>
<comment type="caution">
    <text evidence="3">The sequence shown here is derived from an EMBL/GenBank/DDBJ whole genome shotgun (WGS) entry which is preliminary data.</text>
</comment>
<sequence length="333" mass="39193">MKKYLWMTVSLLLCNSNVFAQSDRENQFQKNSSKEEIPPPAQLANTREWQIKTGLLLETENIEGNSDGKGAWEPSVYLELIKDRWTLGGSFYQEDHNTSHYYRLKGRNDGYDQYEITARYALVTSKTLALGMMGGIRNYRWSYYTGDNKGQTYNTQRYTLQPDWNLQLIPDLHFSGWLAMSQFKNNVNRNGLTHNEIESETGINFAFNETLGVTLNYYIDRGWNKYSERDGEFSQQEMRLYFPVIFNLFSVNESKFSPYIRRTLTTWYYNHDHQRNERERDSRFGLLFEQALPHNLALSLEYGYELQLHPDASGNEPSRTKFHYTSIGLSYLF</sequence>
<evidence type="ECO:0000256" key="2">
    <source>
        <dbReference type="SAM" id="SignalP"/>
    </source>
</evidence>
<feature type="signal peptide" evidence="2">
    <location>
        <begin position="1"/>
        <end position="20"/>
    </location>
</feature>
<dbReference type="AlphaFoldDB" id="A0A0J5KP90"/>
<reference evidence="3 4" key="1">
    <citation type="submission" date="2015-05" db="EMBL/GenBank/DDBJ databases">
        <title>Genome sequences of Pluralibacter gergoviae.</title>
        <authorList>
            <person name="Greninger A.L."/>
            <person name="Miller S."/>
        </authorList>
    </citation>
    <scope>NUCLEOTIDE SEQUENCE [LARGE SCALE GENOMIC DNA]</scope>
    <source>
        <strain evidence="3 4">JS81F13</strain>
    </source>
</reference>
<gene>
    <name evidence="3" type="ORF">ABW06_24215</name>
</gene>
<dbReference type="RefSeq" id="WP_048281021.1">
    <property type="nucleotide sequence ID" value="NZ_LDZF01000042.1"/>
</dbReference>
<accession>A0A0J5KP90</accession>
<dbReference type="EMBL" id="LDZF01000042">
    <property type="protein sequence ID" value="KMK09401.1"/>
    <property type="molecule type" value="Genomic_DNA"/>
</dbReference>
<dbReference type="InterPro" id="IPR011250">
    <property type="entry name" value="OMP/PagP_B-barrel"/>
</dbReference>
<dbReference type="Pfam" id="PF09381">
    <property type="entry name" value="Porin_OmpG"/>
    <property type="match status" value="1"/>
</dbReference>
<dbReference type="InterPro" id="IPR053713">
    <property type="entry name" value="Bact_OM_Channel_sf"/>
</dbReference>
<dbReference type="Proteomes" id="UP000036196">
    <property type="component" value="Unassembled WGS sequence"/>
</dbReference>
<organism evidence="3 4">
    <name type="scientific">Pluralibacter gergoviae</name>
    <name type="common">Enterobacter gergoviae</name>
    <dbReference type="NCBI Taxonomy" id="61647"/>
    <lineage>
        <taxon>Bacteria</taxon>
        <taxon>Pseudomonadati</taxon>
        <taxon>Pseudomonadota</taxon>
        <taxon>Gammaproteobacteria</taxon>
        <taxon>Enterobacterales</taxon>
        <taxon>Enterobacteriaceae</taxon>
        <taxon>Pluralibacter</taxon>
    </lineage>
</organism>
<dbReference type="SUPFAM" id="SSF56925">
    <property type="entry name" value="OMPA-like"/>
    <property type="match status" value="1"/>
</dbReference>
<evidence type="ECO:0000313" key="3">
    <source>
        <dbReference type="EMBL" id="KMK09401.1"/>
    </source>
</evidence>
<keyword evidence="1 2" id="KW-0732">Signal</keyword>
<dbReference type="PATRIC" id="fig|61647.15.peg.4050"/>
<evidence type="ECO:0000313" key="4">
    <source>
        <dbReference type="Proteomes" id="UP000036196"/>
    </source>
</evidence>